<dbReference type="Proteomes" id="UP000664844">
    <property type="component" value="Unassembled WGS sequence"/>
</dbReference>
<sequence>MESVSGDESDRFRHEERDFRRLTYQGLSCKECFMWRSPHKEDPTLTLPLPRGGDRRWS</sequence>
<gene>
    <name evidence="2" type="ORF">J0895_03310</name>
</gene>
<evidence type="ECO:0000313" key="3">
    <source>
        <dbReference type="Proteomes" id="UP000664844"/>
    </source>
</evidence>
<comment type="caution">
    <text evidence="2">The sequence shown here is derived from an EMBL/GenBank/DDBJ whole genome shotgun (WGS) entry which is preliminary data.</text>
</comment>
<keyword evidence="3" id="KW-1185">Reference proteome</keyword>
<protein>
    <submittedName>
        <fullName evidence="2">Uncharacterized protein</fullName>
    </submittedName>
</protein>
<proteinExistence type="predicted"/>
<dbReference type="EMBL" id="JAFLQW010000078">
    <property type="protein sequence ID" value="MBO0348144.1"/>
    <property type="molecule type" value="Genomic_DNA"/>
</dbReference>
<feature type="region of interest" description="Disordered" evidence="1">
    <location>
        <begin position="39"/>
        <end position="58"/>
    </location>
</feature>
<reference evidence="2 3" key="1">
    <citation type="submission" date="2021-03" db="EMBL/GenBank/DDBJ databases">
        <title>Metabolic Capacity of the Antarctic Cyanobacterium Phormidium pseudopriestleyi that Sustains Oxygenic Photosynthesis in the Presence of Hydrogen Sulfide.</title>
        <authorList>
            <person name="Lumian J.E."/>
            <person name="Jungblut A.D."/>
            <person name="Dillon M.L."/>
            <person name="Hawes I."/>
            <person name="Doran P.T."/>
            <person name="Mackey T.J."/>
            <person name="Dick G.J."/>
            <person name="Grettenberger C.L."/>
            <person name="Sumner D.Y."/>
        </authorList>
    </citation>
    <scope>NUCLEOTIDE SEQUENCE [LARGE SCALE GENOMIC DNA]</scope>
    <source>
        <strain evidence="2 3">FRX01</strain>
    </source>
</reference>
<name>A0ABS3FMD7_9CYAN</name>
<evidence type="ECO:0000313" key="2">
    <source>
        <dbReference type="EMBL" id="MBO0348144.1"/>
    </source>
</evidence>
<organism evidence="2 3">
    <name type="scientific">Phormidium pseudopriestleyi FRX01</name>
    <dbReference type="NCBI Taxonomy" id="1759528"/>
    <lineage>
        <taxon>Bacteria</taxon>
        <taxon>Bacillati</taxon>
        <taxon>Cyanobacteriota</taxon>
        <taxon>Cyanophyceae</taxon>
        <taxon>Oscillatoriophycideae</taxon>
        <taxon>Oscillatoriales</taxon>
        <taxon>Oscillatoriaceae</taxon>
        <taxon>Phormidium</taxon>
    </lineage>
</organism>
<evidence type="ECO:0000256" key="1">
    <source>
        <dbReference type="SAM" id="MobiDB-lite"/>
    </source>
</evidence>
<accession>A0ABS3FMD7</accession>